<dbReference type="InterPro" id="IPR012318">
    <property type="entry name" value="HTH_CRP"/>
</dbReference>
<dbReference type="SUPFAM" id="SSF51206">
    <property type="entry name" value="cAMP-binding domain-like"/>
    <property type="match status" value="1"/>
</dbReference>
<comment type="caution">
    <text evidence="6">The sequence shown here is derived from an EMBL/GenBank/DDBJ whole genome shotgun (WGS) entry which is preliminary data.</text>
</comment>
<dbReference type="PROSITE" id="PS50042">
    <property type="entry name" value="CNMP_BINDING_3"/>
    <property type="match status" value="1"/>
</dbReference>
<evidence type="ECO:0000313" key="6">
    <source>
        <dbReference type="EMBL" id="KNY26861.1"/>
    </source>
</evidence>
<dbReference type="PANTHER" id="PTHR24567:SF58">
    <property type="entry name" value="CYCLIC AMP-BINDING REGULATORY PROTEIN"/>
    <property type="match status" value="1"/>
</dbReference>
<dbReference type="STRING" id="398512.Bccel_2126"/>
<feature type="domain" description="HTH crp-type" evidence="5">
    <location>
        <begin position="158"/>
        <end position="226"/>
    </location>
</feature>
<gene>
    <name evidence="6" type="ORF">Bccel_2126</name>
</gene>
<evidence type="ECO:0000256" key="2">
    <source>
        <dbReference type="ARBA" id="ARBA00023125"/>
    </source>
</evidence>
<evidence type="ECO:0000259" key="5">
    <source>
        <dbReference type="PROSITE" id="PS51063"/>
    </source>
</evidence>
<evidence type="ECO:0000259" key="4">
    <source>
        <dbReference type="PROSITE" id="PS50042"/>
    </source>
</evidence>
<dbReference type="Gene3D" id="2.60.120.10">
    <property type="entry name" value="Jelly Rolls"/>
    <property type="match status" value="1"/>
</dbReference>
<keyword evidence="7" id="KW-1185">Reference proteome</keyword>
<dbReference type="AlphaFoldDB" id="A0A0L6JM33"/>
<accession>A0A0L6JM33</accession>
<dbReference type="InterPro" id="IPR018490">
    <property type="entry name" value="cNMP-bd_dom_sf"/>
</dbReference>
<dbReference type="InterPro" id="IPR050397">
    <property type="entry name" value="Env_Response_Regulators"/>
</dbReference>
<dbReference type="Proteomes" id="UP000036923">
    <property type="component" value="Unassembled WGS sequence"/>
</dbReference>
<protein>
    <submittedName>
        <fullName evidence="6">Putative transcriptional regulator, Crp/Fnr family</fullName>
    </submittedName>
</protein>
<dbReference type="PANTHER" id="PTHR24567">
    <property type="entry name" value="CRP FAMILY TRANSCRIPTIONAL REGULATORY PROTEIN"/>
    <property type="match status" value="1"/>
</dbReference>
<dbReference type="EMBL" id="LGTC01000001">
    <property type="protein sequence ID" value="KNY26861.1"/>
    <property type="molecule type" value="Genomic_DNA"/>
</dbReference>
<keyword evidence="1" id="KW-0805">Transcription regulation</keyword>
<dbReference type="GO" id="GO:0003677">
    <property type="term" value="F:DNA binding"/>
    <property type="evidence" value="ECO:0007669"/>
    <property type="project" value="UniProtKB-KW"/>
</dbReference>
<dbReference type="PATRIC" id="fig|398512.5.peg.2218"/>
<dbReference type="eggNOG" id="COG0664">
    <property type="taxonomic scope" value="Bacteria"/>
</dbReference>
<sequence>MIIIMEKYLTSLKKAPLFNSIDENELLTMLKCINPKIVSYKKNDYIALAGEKFNSLGIIAEGEASISMENAAGNRIMMAILKAGDMFGEMLVFSKLSAWPANVQAQEPCTVFFLQREKIIGECEKMCSWHRTLIQNMLVIISERALMLNKKLEYLSIKSIRGKLSKFLLEESKKAGNTTFMLPMNRNELSDFLNVSRPSMSREMCLMRDEEIIDFHLSSIKILNVDALKSFL</sequence>
<dbReference type="SUPFAM" id="SSF46785">
    <property type="entry name" value="Winged helix' DNA-binding domain"/>
    <property type="match status" value="1"/>
</dbReference>
<keyword evidence="2" id="KW-0238">DNA-binding</keyword>
<dbReference type="InterPro" id="IPR000595">
    <property type="entry name" value="cNMP-bd_dom"/>
</dbReference>
<organism evidence="6 7">
    <name type="scientific">Pseudobacteroides cellulosolvens ATCC 35603 = DSM 2933</name>
    <dbReference type="NCBI Taxonomy" id="398512"/>
    <lineage>
        <taxon>Bacteria</taxon>
        <taxon>Bacillati</taxon>
        <taxon>Bacillota</taxon>
        <taxon>Clostridia</taxon>
        <taxon>Eubacteriales</taxon>
        <taxon>Oscillospiraceae</taxon>
        <taxon>Pseudobacteroides</taxon>
    </lineage>
</organism>
<evidence type="ECO:0000313" key="7">
    <source>
        <dbReference type="Proteomes" id="UP000036923"/>
    </source>
</evidence>
<evidence type="ECO:0000256" key="1">
    <source>
        <dbReference type="ARBA" id="ARBA00023015"/>
    </source>
</evidence>
<dbReference type="SMART" id="SM00100">
    <property type="entry name" value="cNMP"/>
    <property type="match status" value="1"/>
</dbReference>
<proteinExistence type="predicted"/>
<dbReference type="PROSITE" id="PS51063">
    <property type="entry name" value="HTH_CRP_2"/>
    <property type="match status" value="1"/>
</dbReference>
<dbReference type="Pfam" id="PF00027">
    <property type="entry name" value="cNMP_binding"/>
    <property type="match status" value="1"/>
</dbReference>
<feature type="domain" description="Cyclic nucleotide-binding" evidence="4">
    <location>
        <begin position="17"/>
        <end position="117"/>
    </location>
</feature>
<dbReference type="GO" id="GO:0005829">
    <property type="term" value="C:cytosol"/>
    <property type="evidence" value="ECO:0007669"/>
    <property type="project" value="TreeGrafter"/>
</dbReference>
<reference evidence="7" key="1">
    <citation type="submission" date="2015-07" db="EMBL/GenBank/DDBJ databases">
        <title>Near-Complete Genome Sequence of the Cellulolytic Bacterium Bacteroides (Pseudobacteroides) cellulosolvens ATCC 35603.</title>
        <authorList>
            <person name="Dassa B."/>
            <person name="Utturkar S.M."/>
            <person name="Klingeman D.M."/>
            <person name="Hurt R.A."/>
            <person name="Keller M."/>
            <person name="Xu J."/>
            <person name="Reddy Y.H.K."/>
            <person name="Borovok I."/>
            <person name="Grinberg I.R."/>
            <person name="Lamed R."/>
            <person name="Zhivin O."/>
            <person name="Bayer E.A."/>
            <person name="Brown S.D."/>
        </authorList>
    </citation>
    <scope>NUCLEOTIDE SEQUENCE [LARGE SCALE GENOMIC DNA]</scope>
    <source>
        <strain evidence="7">DSM 2933</strain>
    </source>
</reference>
<name>A0A0L6JM33_9FIRM</name>
<dbReference type="InterPro" id="IPR036390">
    <property type="entry name" value="WH_DNA-bd_sf"/>
</dbReference>
<dbReference type="Pfam" id="PF13545">
    <property type="entry name" value="HTH_Crp_2"/>
    <property type="match status" value="1"/>
</dbReference>
<dbReference type="GO" id="GO:0003700">
    <property type="term" value="F:DNA-binding transcription factor activity"/>
    <property type="evidence" value="ECO:0007669"/>
    <property type="project" value="TreeGrafter"/>
</dbReference>
<dbReference type="InterPro" id="IPR014710">
    <property type="entry name" value="RmlC-like_jellyroll"/>
</dbReference>
<dbReference type="CDD" id="cd00038">
    <property type="entry name" value="CAP_ED"/>
    <property type="match status" value="1"/>
</dbReference>
<keyword evidence="3" id="KW-0804">Transcription</keyword>
<evidence type="ECO:0000256" key="3">
    <source>
        <dbReference type="ARBA" id="ARBA00023163"/>
    </source>
</evidence>